<comment type="caution">
    <text evidence="1">The sequence shown here is derived from an EMBL/GenBank/DDBJ whole genome shotgun (WGS) entry which is preliminary data.</text>
</comment>
<organism evidence="1 2">
    <name type="scientific">Neoroseomonas terrae</name>
    <dbReference type="NCBI Taxonomy" id="424799"/>
    <lineage>
        <taxon>Bacteria</taxon>
        <taxon>Pseudomonadati</taxon>
        <taxon>Pseudomonadota</taxon>
        <taxon>Alphaproteobacteria</taxon>
        <taxon>Acetobacterales</taxon>
        <taxon>Acetobacteraceae</taxon>
        <taxon>Neoroseomonas</taxon>
    </lineage>
</organism>
<dbReference type="RefSeq" id="WP_211869672.1">
    <property type="nucleotide sequence ID" value="NZ_JAAEDI010000015.1"/>
</dbReference>
<name>A0ABS5EIZ5_9PROT</name>
<dbReference type="EMBL" id="JAAEDI010000015">
    <property type="protein sequence ID" value="MBR0651004.1"/>
    <property type="molecule type" value="Genomic_DNA"/>
</dbReference>
<proteinExistence type="predicted"/>
<reference evidence="2" key="1">
    <citation type="journal article" date="2021" name="Syst. Appl. Microbiol.">
        <title>Roseomonas hellenica sp. nov., isolated from roots of wild-growing Alkanna tinctoria.</title>
        <authorList>
            <person name="Rat A."/>
            <person name="Naranjo H.D."/>
            <person name="Lebbe L."/>
            <person name="Cnockaert M."/>
            <person name="Krigas N."/>
            <person name="Grigoriadou K."/>
            <person name="Maloupa E."/>
            <person name="Willems A."/>
        </authorList>
    </citation>
    <scope>NUCLEOTIDE SEQUENCE [LARGE SCALE GENOMIC DNA]</scope>
    <source>
        <strain evidence="2">LMG 31159</strain>
    </source>
</reference>
<keyword evidence="2" id="KW-1185">Reference proteome</keyword>
<evidence type="ECO:0000313" key="2">
    <source>
        <dbReference type="Proteomes" id="UP000698752"/>
    </source>
</evidence>
<accession>A0ABS5EIZ5</accession>
<dbReference type="Proteomes" id="UP000698752">
    <property type="component" value="Unassembled WGS sequence"/>
</dbReference>
<gene>
    <name evidence="1" type="ORF">GXW78_15125</name>
</gene>
<sequence length="94" mass="10802">MGTLVSVRSREEDTLWAVVATVGRKSRVAEVFRSRAQALDDRAWRDQQVNAYADWLVRAKQPVPHYSVTPIRRSDLPRKWTPLPALGFLRGQMI</sequence>
<protein>
    <submittedName>
        <fullName evidence="1">Uncharacterized protein</fullName>
    </submittedName>
</protein>
<evidence type="ECO:0000313" key="1">
    <source>
        <dbReference type="EMBL" id="MBR0651004.1"/>
    </source>
</evidence>